<organism evidence="1 2">
    <name type="scientific">Lactuca sativa</name>
    <name type="common">Garden lettuce</name>
    <dbReference type="NCBI Taxonomy" id="4236"/>
    <lineage>
        <taxon>Eukaryota</taxon>
        <taxon>Viridiplantae</taxon>
        <taxon>Streptophyta</taxon>
        <taxon>Embryophyta</taxon>
        <taxon>Tracheophyta</taxon>
        <taxon>Spermatophyta</taxon>
        <taxon>Magnoliopsida</taxon>
        <taxon>eudicotyledons</taxon>
        <taxon>Gunneridae</taxon>
        <taxon>Pentapetalae</taxon>
        <taxon>asterids</taxon>
        <taxon>campanulids</taxon>
        <taxon>Asterales</taxon>
        <taxon>Asteraceae</taxon>
        <taxon>Cichorioideae</taxon>
        <taxon>Cichorieae</taxon>
        <taxon>Lactucinae</taxon>
        <taxon>Lactuca</taxon>
    </lineage>
</organism>
<gene>
    <name evidence="1" type="ORF">LSAT_V11C200067490</name>
</gene>
<dbReference type="Proteomes" id="UP000235145">
    <property type="component" value="Unassembled WGS sequence"/>
</dbReference>
<accession>A0A9R1WA08</accession>
<evidence type="ECO:0000313" key="1">
    <source>
        <dbReference type="EMBL" id="KAJ0219963.1"/>
    </source>
</evidence>
<sequence length="111" mass="13092">MHAFVGFNLTYQNMQDHVLLEECKGEYLYTTERRSKHLPLYNQLVRFFNTISVSSSNLRNRLHVARVFIKDDVNKCDCDVIPGKEQTCWKLTNPDGHFWYCNNSLLSFDLV</sequence>
<reference evidence="1 2" key="1">
    <citation type="journal article" date="2017" name="Nat. Commun.">
        <title>Genome assembly with in vitro proximity ligation data and whole-genome triplication in lettuce.</title>
        <authorList>
            <person name="Reyes-Chin-Wo S."/>
            <person name="Wang Z."/>
            <person name="Yang X."/>
            <person name="Kozik A."/>
            <person name="Arikit S."/>
            <person name="Song C."/>
            <person name="Xia L."/>
            <person name="Froenicke L."/>
            <person name="Lavelle D.O."/>
            <person name="Truco M.J."/>
            <person name="Xia R."/>
            <person name="Zhu S."/>
            <person name="Xu C."/>
            <person name="Xu H."/>
            <person name="Xu X."/>
            <person name="Cox K."/>
            <person name="Korf I."/>
            <person name="Meyers B.C."/>
            <person name="Michelmore R.W."/>
        </authorList>
    </citation>
    <scope>NUCLEOTIDE SEQUENCE [LARGE SCALE GENOMIC DNA]</scope>
    <source>
        <strain evidence="2">cv. Salinas</strain>
        <tissue evidence="1">Seedlings</tissue>
    </source>
</reference>
<name>A0A9R1WA08_LACSA</name>
<comment type="caution">
    <text evidence="1">The sequence shown here is derived from an EMBL/GenBank/DDBJ whole genome shotgun (WGS) entry which is preliminary data.</text>
</comment>
<dbReference type="AlphaFoldDB" id="A0A9R1WA08"/>
<evidence type="ECO:0000313" key="2">
    <source>
        <dbReference type="Proteomes" id="UP000235145"/>
    </source>
</evidence>
<protein>
    <submittedName>
        <fullName evidence="1">Uncharacterized protein</fullName>
    </submittedName>
</protein>
<dbReference type="EMBL" id="NBSK02000002">
    <property type="protein sequence ID" value="KAJ0219963.1"/>
    <property type="molecule type" value="Genomic_DNA"/>
</dbReference>
<keyword evidence="2" id="KW-1185">Reference proteome</keyword>
<proteinExistence type="predicted"/>